<dbReference type="AlphaFoldDB" id="A0A9P8SNU2"/>
<keyword evidence="6" id="KW-1185">Reference proteome</keyword>
<gene>
    <name evidence="5" type="ORF">HRG_00882</name>
</gene>
<dbReference type="PANTHER" id="PTHR11129">
    <property type="entry name" value="PROTEIN FARNESYLTRANSFERASE ALPHA SUBUNIT/RAB GERANYLGERANYL TRANSFERASE ALPHA SUBUNIT"/>
    <property type="match status" value="1"/>
</dbReference>
<comment type="caution">
    <text evidence="5">The sequence shown here is derived from an EMBL/GenBank/DDBJ whole genome shotgun (WGS) entry which is preliminary data.</text>
</comment>
<accession>A0A9P8SNU2</accession>
<evidence type="ECO:0000313" key="5">
    <source>
        <dbReference type="EMBL" id="KAH0968240.1"/>
    </source>
</evidence>
<dbReference type="Proteomes" id="UP000824596">
    <property type="component" value="Unassembled WGS sequence"/>
</dbReference>
<dbReference type="Pfam" id="PF01239">
    <property type="entry name" value="PPTA"/>
    <property type="match status" value="1"/>
</dbReference>
<evidence type="ECO:0000256" key="2">
    <source>
        <dbReference type="ARBA" id="ARBA00022602"/>
    </source>
</evidence>
<dbReference type="EMBL" id="JAIZPD010000001">
    <property type="protein sequence ID" value="KAH0968240.1"/>
    <property type="molecule type" value="Genomic_DNA"/>
</dbReference>
<evidence type="ECO:0000256" key="4">
    <source>
        <dbReference type="ARBA" id="ARBA00022737"/>
    </source>
</evidence>
<keyword evidence="4" id="KW-0677">Repeat</keyword>
<comment type="similarity">
    <text evidence="1">Belongs to the protein prenyltransferase subunit alpha family.</text>
</comment>
<evidence type="ECO:0000256" key="1">
    <source>
        <dbReference type="ARBA" id="ARBA00006734"/>
    </source>
</evidence>
<protein>
    <submittedName>
        <fullName evidence="5">Prenyltransferase</fullName>
    </submittedName>
</protein>
<dbReference type="SUPFAM" id="SSF48439">
    <property type="entry name" value="Protein prenylyltransferase"/>
    <property type="match status" value="1"/>
</dbReference>
<dbReference type="GO" id="GO:0008318">
    <property type="term" value="F:protein prenyltransferase activity"/>
    <property type="evidence" value="ECO:0007669"/>
    <property type="project" value="InterPro"/>
</dbReference>
<evidence type="ECO:0000256" key="3">
    <source>
        <dbReference type="ARBA" id="ARBA00022679"/>
    </source>
</evidence>
<keyword evidence="3" id="KW-0808">Transferase</keyword>
<reference evidence="5" key="1">
    <citation type="submission" date="2021-09" db="EMBL/GenBank/DDBJ databases">
        <title>A high-quality genome of the endoparasitic fungus Hirsutella rhossiliensis with a comparison of Hirsutella genomes reveals transposable elements contributing to genome size variation.</title>
        <authorList>
            <person name="Lin R."/>
            <person name="Jiao Y."/>
            <person name="Sun X."/>
            <person name="Ling J."/>
            <person name="Xie B."/>
            <person name="Cheng X."/>
        </authorList>
    </citation>
    <scope>NUCLEOTIDE SEQUENCE</scope>
    <source>
        <strain evidence="5">HR02</strain>
    </source>
</reference>
<dbReference type="PANTHER" id="PTHR11129:SF3">
    <property type="entry name" value="PROTEIN PRENYLTRANSFERASE ALPHA SUBUNIT REPEAT-CONTAINING PROTEIN 1"/>
    <property type="match status" value="1"/>
</dbReference>
<keyword evidence="2" id="KW-0637">Prenyltransferase</keyword>
<dbReference type="InterPro" id="IPR002088">
    <property type="entry name" value="Prenyl_trans_a"/>
</dbReference>
<evidence type="ECO:0000313" key="6">
    <source>
        <dbReference type="Proteomes" id="UP000824596"/>
    </source>
</evidence>
<dbReference type="OrthoDB" id="5358702at2759"/>
<dbReference type="GO" id="GO:0005737">
    <property type="term" value="C:cytoplasm"/>
    <property type="evidence" value="ECO:0007669"/>
    <property type="project" value="TreeGrafter"/>
</dbReference>
<dbReference type="Gene3D" id="1.25.40.120">
    <property type="entry name" value="Protein prenylyltransferase"/>
    <property type="match status" value="1"/>
</dbReference>
<dbReference type="GeneID" id="68350011"/>
<organism evidence="5 6">
    <name type="scientific">Hirsutella rhossiliensis</name>
    <dbReference type="NCBI Taxonomy" id="111463"/>
    <lineage>
        <taxon>Eukaryota</taxon>
        <taxon>Fungi</taxon>
        <taxon>Dikarya</taxon>
        <taxon>Ascomycota</taxon>
        <taxon>Pezizomycotina</taxon>
        <taxon>Sordariomycetes</taxon>
        <taxon>Hypocreomycetidae</taxon>
        <taxon>Hypocreales</taxon>
        <taxon>Ophiocordycipitaceae</taxon>
        <taxon>Hirsutella</taxon>
    </lineage>
</organism>
<name>A0A9P8SNU2_9HYPO</name>
<dbReference type="RefSeq" id="XP_044725753.1">
    <property type="nucleotide sequence ID" value="XM_044859353.1"/>
</dbReference>
<sequence>MSRALDKSTRDALNDGDHEEAFDQIATVLLSETSGSLLEIELLGYSHSLSPGTYFLQDGNAVAIPKLWLVQAFVHARRTFKTCKAKGPVLSDQTIRKATAVILLFDPEHLTAANTRKRILEEALSRSEDSAALLMREKMFIDSLLTSRLHRHTKSPNLWSHRRWLMERYREAGLAIDAAGDLRTVVFVSAERHPRNYYAWCHARLLIGLLESDDKTRTDAAVSTILGDTKRWCFGHHNDISGWMFLLFLLEWCPAGVASVLSETMQLTESFRWRNESVWCFLRSMMLAARVAGPQEEQFYSAWQAVRKDTQEDSQERRVLDGVSSWMQTYSAKKSPSQMATMSVR</sequence>
<proteinExistence type="inferred from homology"/>